<feature type="transmembrane region" description="Helical" evidence="7">
    <location>
        <begin position="82"/>
        <end position="100"/>
    </location>
</feature>
<keyword evidence="3" id="KW-1003">Cell membrane</keyword>
<keyword evidence="5 7" id="KW-1133">Transmembrane helix</keyword>
<dbReference type="SUPFAM" id="SSF103473">
    <property type="entry name" value="MFS general substrate transporter"/>
    <property type="match status" value="1"/>
</dbReference>
<dbReference type="RefSeq" id="WP_058581351.1">
    <property type="nucleotide sequence ID" value="NZ_LOPU01000018.1"/>
</dbReference>
<evidence type="ECO:0000256" key="7">
    <source>
        <dbReference type="SAM" id="Phobius"/>
    </source>
</evidence>
<dbReference type="AlphaFoldDB" id="A0A0W1R945"/>
<dbReference type="EMBL" id="LOPU01000018">
    <property type="protein sequence ID" value="KTG09996.1"/>
    <property type="molecule type" value="Genomic_DNA"/>
</dbReference>
<evidence type="ECO:0000256" key="2">
    <source>
        <dbReference type="ARBA" id="ARBA00022448"/>
    </source>
</evidence>
<reference evidence="9 10" key="1">
    <citation type="submission" date="2015-12" db="EMBL/GenBank/DDBJ databases">
        <title>Haloprofundus marisrubri gen. nov., sp. nov., an extremely halophilic archaeon isolated from the Discovery deep brine-seawater interface in the Red Sea.</title>
        <authorList>
            <person name="Zhang G."/>
            <person name="Stingl U."/>
            <person name="Rashid M."/>
        </authorList>
    </citation>
    <scope>NUCLEOTIDE SEQUENCE [LARGE SCALE GENOMIC DNA]</scope>
    <source>
        <strain evidence="9 10">SB9</strain>
    </source>
</reference>
<evidence type="ECO:0000313" key="10">
    <source>
        <dbReference type="Proteomes" id="UP000054387"/>
    </source>
</evidence>
<dbReference type="InterPro" id="IPR020846">
    <property type="entry name" value="MFS_dom"/>
</dbReference>
<feature type="domain" description="Major facilitator superfamily (MFS) profile" evidence="8">
    <location>
        <begin position="16"/>
        <end position="420"/>
    </location>
</feature>
<dbReference type="InterPro" id="IPR036259">
    <property type="entry name" value="MFS_trans_sf"/>
</dbReference>
<gene>
    <name evidence="9" type="ORF">AUR64_10340</name>
</gene>
<feature type="transmembrane region" description="Helical" evidence="7">
    <location>
        <begin position="53"/>
        <end position="70"/>
    </location>
</feature>
<feature type="transmembrane region" description="Helical" evidence="7">
    <location>
        <begin position="222"/>
        <end position="244"/>
    </location>
</feature>
<feature type="transmembrane region" description="Helical" evidence="7">
    <location>
        <begin position="322"/>
        <end position="341"/>
    </location>
</feature>
<accession>A0A0W1R945</accession>
<dbReference type="Proteomes" id="UP000054387">
    <property type="component" value="Unassembled WGS sequence"/>
</dbReference>
<protein>
    <submittedName>
        <fullName evidence="9">MFS transporter</fullName>
    </submittedName>
</protein>
<name>A0A0W1R945_9EURY</name>
<evidence type="ECO:0000256" key="5">
    <source>
        <dbReference type="ARBA" id="ARBA00022989"/>
    </source>
</evidence>
<dbReference type="GO" id="GO:0022857">
    <property type="term" value="F:transmembrane transporter activity"/>
    <property type="evidence" value="ECO:0007669"/>
    <property type="project" value="InterPro"/>
</dbReference>
<feature type="transmembrane region" description="Helical" evidence="7">
    <location>
        <begin position="391"/>
        <end position="414"/>
    </location>
</feature>
<dbReference type="PANTHER" id="PTHR23517:SF3">
    <property type="entry name" value="INTEGRAL MEMBRANE TRANSPORT PROTEIN"/>
    <property type="match status" value="1"/>
</dbReference>
<comment type="subcellular location">
    <subcellularLocation>
        <location evidence="1">Cell membrane</location>
        <topology evidence="1">Multi-pass membrane protein</topology>
    </subcellularLocation>
</comment>
<evidence type="ECO:0000256" key="3">
    <source>
        <dbReference type="ARBA" id="ARBA00022475"/>
    </source>
</evidence>
<dbReference type="CDD" id="cd17325">
    <property type="entry name" value="MFS_MdtG_SLC18_like"/>
    <property type="match status" value="1"/>
</dbReference>
<evidence type="ECO:0000256" key="6">
    <source>
        <dbReference type="ARBA" id="ARBA00023136"/>
    </source>
</evidence>
<dbReference type="PROSITE" id="PS50850">
    <property type="entry name" value="MFS"/>
    <property type="match status" value="1"/>
</dbReference>
<dbReference type="OrthoDB" id="214271at2157"/>
<dbReference type="InterPro" id="IPR011701">
    <property type="entry name" value="MFS"/>
</dbReference>
<evidence type="ECO:0000313" key="9">
    <source>
        <dbReference type="EMBL" id="KTG09996.1"/>
    </source>
</evidence>
<dbReference type="Gene3D" id="1.20.1250.20">
    <property type="entry name" value="MFS general substrate transporter like domains"/>
    <property type="match status" value="2"/>
</dbReference>
<feature type="transmembrane region" description="Helical" evidence="7">
    <location>
        <begin position="284"/>
        <end position="310"/>
    </location>
</feature>
<evidence type="ECO:0000256" key="1">
    <source>
        <dbReference type="ARBA" id="ARBA00004651"/>
    </source>
</evidence>
<dbReference type="InterPro" id="IPR050171">
    <property type="entry name" value="MFS_Transporters"/>
</dbReference>
<keyword evidence="6 7" id="KW-0472">Membrane</keyword>
<dbReference type="STRING" id="1514971.AUR64_10340"/>
<feature type="transmembrane region" description="Helical" evidence="7">
    <location>
        <begin position="17"/>
        <end position="41"/>
    </location>
</feature>
<organism evidence="9 10">
    <name type="scientific">Haloprofundus marisrubri</name>
    <dbReference type="NCBI Taxonomy" id="1514971"/>
    <lineage>
        <taxon>Archaea</taxon>
        <taxon>Methanobacteriati</taxon>
        <taxon>Methanobacteriota</taxon>
        <taxon>Stenosarchaea group</taxon>
        <taxon>Halobacteria</taxon>
        <taxon>Halobacteriales</taxon>
        <taxon>Haloferacaceae</taxon>
        <taxon>Haloprofundus</taxon>
    </lineage>
</organism>
<feature type="transmembrane region" description="Helical" evidence="7">
    <location>
        <begin position="112"/>
        <end position="132"/>
    </location>
</feature>
<evidence type="ECO:0000256" key="4">
    <source>
        <dbReference type="ARBA" id="ARBA00022692"/>
    </source>
</evidence>
<dbReference type="Pfam" id="PF07690">
    <property type="entry name" value="MFS_1"/>
    <property type="match status" value="1"/>
</dbReference>
<feature type="transmembrane region" description="Helical" evidence="7">
    <location>
        <begin position="170"/>
        <end position="190"/>
    </location>
</feature>
<proteinExistence type="predicted"/>
<keyword evidence="4 7" id="KW-0812">Transmembrane</keyword>
<keyword evidence="10" id="KW-1185">Reference proteome</keyword>
<dbReference type="GO" id="GO:0005886">
    <property type="term" value="C:plasma membrane"/>
    <property type="evidence" value="ECO:0007669"/>
    <property type="project" value="UniProtKB-SubCell"/>
</dbReference>
<evidence type="ECO:0000259" key="8">
    <source>
        <dbReference type="PROSITE" id="PS50850"/>
    </source>
</evidence>
<sequence>MVSVPGKSLSLLKNREFAALAGTAFARSQAYSTVIIALALYADIYQTTGIVEGLFGTAFAFVQLLIVLPLGRKIDTGNAKHFLLAGLALNVVVFGAFILVDNAVHVILVRMLQGIGASLLWITGSTVVGEISPDDESGRWLGSYNQVAAISSLFGDIVGGYLLYAHGFTLTYLVLSGVTIGAFVLVFFNLRDNPGGRKDPEDATSLETFGALLNRPLIRALVFFRLSFSVGKMAVIIFLPIFAIREFGISEFAVGWILAGGKLTKSISQGYVGDLTDRIGRKPYFVAAGALVYGVGTAFIPFALVAEGTLEPVYVETFEGTIRLGGAFLSLFAAYAILGVADSLRLPASMSLFVEEGERFDSVASSMSLRSISWKIGQVAGPLMVGAVKEFVSTTAAFLFAAGFILFATGVFVLTYRRMKPTETPNPVAGD</sequence>
<dbReference type="PANTHER" id="PTHR23517">
    <property type="entry name" value="RESISTANCE PROTEIN MDTM, PUTATIVE-RELATED-RELATED"/>
    <property type="match status" value="1"/>
</dbReference>
<comment type="caution">
    <text evidence="9">The sequence shown here is derived from an EMBL/GenBank/DDBJ whole genome shotgun (WGS) entry which is preliminary data.</text>
</comment>
<keyword evidence="2" id="KW-0813">Transport</keyword>